<reference evidence="2" key="1">
    <citation type="journal article" date="2019" name="Int. J. Syst. Evol. Microbiol.">
        <title>The Global Catalogue of Microorganisms (GCM) 10K type strain sequencing project: providing services to taxonomists for standard genome sequencing and annotation.</title>
        <authorList>
            <consortium name="The Broad Institute Genomics Platform"/>
            <consortium name="The Broad Institute Genome Sequencing Center for Infectious Disease"/>
            <person name="Wu L."/>
            <person name="Ma J."/>
        </authorList>
    </citation>
    <scope>NUCLEOTIDE SEQUENCE [LARGE SCALE GENOMIC DNA]</scope>
    <source>
        <strain evidence="2">TISTR 1906</strain>
    </source>
</reference>
<keyword evidence="2" id="KW-1185">Reference proteome</keyword>
<name>A0ABW5USV6_9BURK</name>
<protein>
    <submittedName>
        <fullName evidence="1">Uncharacterized protein</fullName>
    </submittedName>
</protein>
<evidence type="ECO:0000313" key="2">
    <source>
        <dbReference type="Proteomes" id="UP001597463"/>
    </source>
</evidence>
<dbReference type="EMBL" id="JBHUMV010000009">
    <property type="protein sequence ID" value="MFD2755994.1"/>
    <property type="molecule type" value="Genomic_DNA"/>
</dbReference>
<organism evidence="1 2">
    <name type="scientific">Comamonas terrae</name>
    <dbReference type="NCBI Taxonomy" id="673548"/>
    <lineage>
        <taxon>Bacteria</taxon>
        <taxon>Pseudomonadati</taxon>
        <taxon>Pseudomonadota</taxon>
        <taxon>Betaproteobacteria</taxon>
        <taxon>Burkholderiales</taxon>
        <taxon>Comamonadaceae</taxon>
        <taxon>Comamonas</taxon>
    </lineage>
</organism>
<accession>A0ABW5USV6</accession>
<gene>
    <name evidence="1" type="ORF">ACFSW6_18145</name>
</gene>
<dbReference type="RefSeq" id="WP_169798054.1">
    <property type="nucleotide sequence ID" value="NZ_BCNT01000009.1"/>
</dbReference>
<sequence>MPGSKAFFRHPVIAFTVTVVLAVIAALSLLSMEHAASAADTLLTDAATLNSVL</sequence>
<proteinExistence type="predicted"/>
<evidence type="ECO:0000313" key="1">
    <source>
        <dbReference type="EMBL" id="MFD2755994.1"/>
    </source>
</evidence>
<comment type="caution">
    <text evidence="1">The sequence shown here is derived from an EMBL/GenBank/DDBJ whole genome shotgun (WGS) entry which is preliminary data.</text>
</comment>
<dbReference type="Proteomes" id="UP001597463">
    <property type="component" value="Unassembled WGS sequence"/>
</dbReference>